<protein>
    <submittedName>
        <fullName evidence="2">Cytochrome c biogenesis protein transmembrane region</fullName>
    </submittedName>
</protein>
<dbReference type="Proteomes" id="UP000034739">
    <property type="component" value="Unassembled WGS sequence"/>
</dbReference>
<dbReference type="PANTHER" id="PTHR31272:SF9">
    <property type="entry name" value="BLL1027 PROTEIN"/>
    <property type="match status" value="1"/>
</dbReference>
<feature type="transmembrane region" description="Helical" evidence="1">
    <location>
        <begin position="49"/>
        <end position="71"/>
    </location>
</feature>
<reference evidence="2 3" key="1">
    <citation type="journal article" date="2015" name="Nature">
        <title>rRNA introns, odd ribosomes, and small enigmatic genomes across a large radiation of phyla.</title>
        <authorList>
            <person name="Brown C.T."/>
            <person name="Hug L.A."/>
            <person name="Thomas B.C."/>
            <person name="Sharon I."/>
            <person name="Castelle C.J."/>
            <person name="Singh A."/>
            <person name="Wilkins M.J."/>
            <person name="Williams K.H."/>
            <person name="Banfield J.F."/>
        </authorList>
    </citation>
    <scope>NUCLEOTIDE SEQUENCE [LARGE SCALE GENOMIC DNA]</scope>
</reference>
<feature type="transmembrane region" description="Helical" evidence="1">
    <location>
        <begin position="263"/>
        <end position="281"/>
    </location>
</feature>
<feature type="transmembrane region" description="Helical" evidence="1">
    <location>
        <begin position="204"/>
        <end position="228"/>
    </location>
</feature>
<evidence type="ECO:0000313" key="2">
    <source>
        <dbReference type="EMBL" id="KKU87396.1"/>
    </source>
</evidence>
<keyword evidence="1 2" id="KW-0812">Transmembrane</keyword>
<evidence type="ECO:0000313" key="3">
    <source>
        <dbReference type="Proteomes" id="UP000034739"/>
    </source>
</evidence>
<sequence>MVMETTTLLTSISLITAFAGGMVALFAPCCITFLLPSYLANIFREKTRVVWATLIFGLGIATVLVPTALGIRAIGQIFQQYHTITYVVGGAFMILLGLMELTGKKITLPMIHLTIDLNKRHDPVSIYILGIFSGITTSCCTPVLAGILTLSFLSPTFLWAGLAGLSYVAGMVVPLVILAMLLEKVSWAKLPALRGRTVGIAGKQILLTDAVAGILFILVGIVFTILALTDRITMGMAEPLEVTLGETTANAVRFLRTIPGIEGIFAGILVIFVIVVIKIIVSKRRKS</sequence>
<dbReference type="EMBL" id="LCOY01000029">
    <property type="protein sequence ID" value="KKU87396.1"/>
    <property type="molecule type" value="Genomic_DNA"/>
</dbReference>
<accession>A0A0G1TZY6</accession>
<gene>
    <name evidence="2" type="ORF">UY16_C0029G0035</name>
</gene>
<name>A0A0G1TZY6_9BACT</name>
<keyword evidence="1" id="KW-1133">Transmembrane helix</keyword>
<feature type="transmembrane region" description="Helical" evidence="1">
    <location>
        <begin position="83"/>
        <end position="103"/>
    </location>
</feature>
<comment type="caution">
    <text evidence="2">The sequence shown here is derived from an EMBL/GenBank/DDBJ whole genome shotgun (WGS) entry which is preliminary data.</text>
</comment>
<dbReference type="AlphaFoldDB" id="A0A0G1TZY6"/>
<feature type="transmembrane region" description="Helical" evidence="1">
    <location>
        <begin position="157"/>
        <end position="183"/>
    </location>
</feature>
<evidence type="ECO:0000256" key="1">
    <source>
        <dbReference type="SAM" id="Phobius"/>
    </source>
</evidence>
<organism evidence="2 3">
    <name type="scientific">Candidatus Gottesmanbacteria bacterium GW2011_GWA2_47_9</name>
    <dbReference type="NCBI Taxonomy" id="1618445"/>
    <lineage>
        <taxon>Bacteria</taxon>
        <taxon>Candidatus Gottesmaniibacteriota</taxon>
    </lineage>
</organism>
<proteinExistence type="predicted"/>
<feature type="transmembrane region" description="Helical" evidence="1">
    <location>
        <begin position="12"/>
        <end position="37"/>
    </location>
</feature>
<keyword evidence="1" id="KW-0472">Membrane</keyword>
<feature type="transmembrane region" description="Helical" evidence="1">
    <location>
        <begin position="124"/>
        <end position="145"/>
    </location>
</feature>
<dbReference type="PANTHER" id="PTHR31272">
    <property type="entry name" value="CYTOCHROME C-TYPE BIOGENESIS PROTEIN HI_1454-RELATED"/>
    <property type="match status" value="1"/>
</dbReference>
<dbReference type="InterPro" id="IPR051790">
    <property type="entry name" value="Cytochrome_c-biogenesis_DsbD"/>
</dbReference>